<dbReference type="CDD" id="cd02696">
    <property type="entry name" value="MurNAc-LAA"/>
    <property type="match status" value="1"/>
</dbReference>
<reference evidence="5" key="1">
    <citation type="submission" date="2019-08" db="EMBL/GenBank/DDBJ databases">
        <title>Complete Genome Sequence of the Polysaccharide-Degrading Rumen Bacterium Pseudobutyrivibrio xylanivorans MA3014.</title>
        <authorList>
            <person name="Palevich N."/>
            <person name="Maclean P.H."/>
            <person name="Kelly W.J."/>
            <person name="Leahy S.C."/>
            <person name="Rakonjac J."/>
            <person name="Attwood G.T."/>
        </authorList>
    </citation>
    <scope>NUCLEOTIDE SEQUENCE [LARGE SCALE GENOMIC DNA]</scope>
    <source>
        <strain evidence="5">MA3014</strain>
    </source>
</reference>
<evidence type="ECO:0000313" key="4">
    <source>
        <dbReference type="EMBL" id="QFJ56074.1"/>
    </source>
</evidence>
<dbReference type="GO" id="GO:0009253">
    <property type="term" value="P:peptidoglycan catabolic process"/>
    <property type="evidence" value="ECO:0007669"/>
    <property type="project" value="InterPro"/>
</dbReference>
<name>A0A5P6VVZ9_PSEXY</name>
<keyword evidence="2" id="KW-0812">Transmembrane</keyword>
<dbReference type="Proteomes" id="UP000327030">
    <property type="component" value="Chromosome 1"/>
</dbReference>
<keyword evidence="2" id="KW-0472">Membrane</keyword>
<dbReference type="GO" id="GO:0030288">
    <property type="term" value="C:outer membrane-bounded periplasmic space"/>
    <property type="evidence" value="ECO:0007669"/>
    <property type="project" value="TreeGrafter"/>
</dbReference>
<evidence type="ECO:0000256" key="1">
    <source>
        <dbReference type="ARBA" id="ARBA00022801"/>
    </source>
</evidence>
<feature type="domain" description="MurNAc-LAA" evidence="3">
    <location>
        <begin position="233"/>
        <end position="349"/>
    </location>
</feature>
<dbReference type="PROSITE" id="PS51257">
    <property type="entry name" value="PROKAR_LIPOPROTEIN"/>
    <property type="match status" value="1"/>
</dbReference>
<dbReference type="RefSeq" id="WP_151625442.1">
    <property type="nucleotide sequence ID" value="NZ_CP043028.1"/>
</dbReference>
<gene>
    <name evidence="4" type="ORF">FXF36_14875</name>
</gene>
<dbReference type="OrthoDB" id="43070at2"/>
<dbReference type="KEGG" id="pxv:FXF36_14875"/>
<dbReference type="Pfam" id="PF01520">
    <property type="entry name" value="Amidase_3"/>
    <property type="match status" value="1"/>
</dbReference>
<feature type="transmembrane region" description="Helical" evidence="2">
    <location>
        <begin position="6"/>
        <end position="27"/>
    </location>
</feature>
<keyword evidence="2" id="KW-1133">Transmembrane helix</keyword>
<dbReference type="AlphaFoldDB" id="A0A5P6VVZ9"/>
<evidence type="ECO:0000256" key="2">
    <source>
        <dbReference type="SAM" id="Phobius"/>
    </source>
</evidence>
<sequence>MEERVMGAFTVVVLAVVIAVSCLLIYVPNMHIIALKLRDNRLEGGRVSVMEMLRESEVELEENDPETRENVLKGHQIRLMLPQNVTSASVSIDNNYVDRTIAITINGIGKDYFSKYPMRGNADNIVDVIYNSENLVGVIELTMDDVREVKMTSEGEYIYLDFVDPHEVYDYVVVVDAGHGGNVPGATKMGVNEKDLDLAIVLELKKLFSRSDKNIGVYYTRTEDCNPSFEARVGLANDTDADLFLSVHNNSTASGRMSSINGTEVMYKGADTTGESKKFASMCLERLLENLGSKSKGTVVGDEVYIIRMSNSPVALVEVGFMTNAQELENLQNREYQKKTAEALYDAVVEYLYGR</sequence>
<dbReference type="EMBL" id="CP043028">
    <property type="protein sequence ID" value="QFJ56074.1"/>
    <property type="molecule type" value="Genomic_DNA"/>
</dbReference>
<proteinExistence type="predicted"/>
<keyword evidence="1" id="KW-0378">Hydrolase</keyword>
<dbReference type="GO" id="GO:0008745">
    <property type="term" value="F:N-acetylmuramoyl-L-alanine amidase activity"/>
    <property type="evidence" value="ECO:0007669"/>
    <property type="project" value="InterPro"/>
</dbReference>
<accession>A0A5P6VVZ9</accession>
<protein>
    <submittedName>
        <fullName evidence="4">N-acetylmuramoyl-L-alanine amidase</fullName>
    </submittedName>
</protein>
<dbReference type="PANTHER" id="PTHR30404:SF0">
    <property type="entry name" value="N-ACETYLMURAMOYL-L-ALANINE AMIDASE AMIC"/>
    <property type="match status" value="1"/>
</dbReference>
<dbReference type="PANTHER" id="PTHR30404">
    <property type="entry name" value="N-ACETYLMURAMOYL-L-ALANINE AMIDASE"/>
    <property type="match status" value="1"/>
</dbReference>
<dbReference type="SUPFAM" id="SSF53187">
    <property type="entry name" value="Zn-dependent exopeptidases"/>
    <property type="match status" value="1"/>
</dbReference>
<organism evidence="4 5">
    <name type="scientific">Pseudobutyrivibrio xylanivorans</name>
    <dbReference type="NCBI Taxonomy" id="185007"/>
    <lineage>
        <taxon>Bacteria</taxon>
        <taxon>Bacillati</taxon>
        <taxon>Bacillota</taxon>
        <taxon>Clostridia</taxon>
        <taxon>Lachnospirales</taxon>
        <taxon>Lachnospiraceae</taxon>
        <taxon>Pseudobutyrivibrio</taxon>
    </lineage>
</organism>
<dbReference type="InterPro" id="IPR050695">
    <property type="entry name" value="N-acetylmuramoyl_amidase_3"/>
</dbReference>
<dbReference type="Gene3D" id="3.40.630.40">
    <property type="entry name" value="Zn-dependent exopeptidases"/>
    <property type="match status" value="1"/>
</dbReference>
<dbReference type="InterPro" id="IPR002508">
    <property type="entry name" value="MurNAc-LAA_cat"/>
</dbReference>
<evidence type="ECO:0000313" key="5">
    <source>
        <dbReference type="Proteomes" id="UP000327030"/>
    </source>
</evidence>
<dbReference type="SMART" id="SM00646">
    <property type="entry name" value="Ami_3"/>
    <property type="match status" value="1"/>
</dbReference>
<evidence type="ECO:0000259" key="3">
    <source>
        <dbReference type="SMART" id="SM00646"/>
    </source>
</evidence>